<dbReference type="Gene3D" id="1.10.150.130">
    <property type="match status" value="1"/>
</dbReference>
<keyword evidence="3" id="KW-0233">DNA recombination</keyword>
<dbReference type="GO" id="GO:0003677">
    <property type="term" value="F:DNA binding"/>
    <property type="evidence" value="ECO:0007669"/>
    <property type="project" value="UniProtKB-UniRule"/>
</dbReference>
<evidence type="ECO:0000256" key="2">
    <source>
        <dbReference type="ARBA" id="ARBA00023125"/>
    </source>
</evidence>
<reference evidence="7 8" key="1">
    <citation type="journal article" date="2019" name="Emerg. Microbes Infect.">
        <title>Comprehensive subspecies identification of 175 nontuberculous mycobacteria species based on 7547 genomic profiles.</title>
        <authorList>
            <person name="Matsumoto Y."/>
            <person name="Kinjo T."/>
            <person name="Motooka D."/>
            <person name="Nabeya D."/>
            <person name="Jung N."/>
            <person name="Uechi K."/>
            <person name="Horii T."/>
            <person name="Iida T."/>
            <person name="Fujita J."/>
            <person name="Nakamura S."/>
        </authorList>
    </citation>
    <scope>NUCLEOTIDE SEQUENCE [LARGE SCALE GENOMIC DNA]</scope>
    <source>
        <strain evidence="7 8">JCM 17322</strain>
    </source>
</reference>
<dbReference type="GO" id="GO:0015074">
    <property type="term" value="P:DNA integration"/>
    <property type="evidence" value="ECO:0007669"/>
    <property type="project" value="UniProtKB-KW"/>
</dbReference>
<accession>A0A7I9XRW2</accession>
<dbReference type="Gene3D" id="1.10.443.10">
    <property type="entry name" value="Intergrase catalytic core"/>
    <property type="match status" value="1"/>
</dbReference>
<dbReference type="InterPro" id="IPR013762">
    <property type="entry name" value="Integrase-like_cat_sf"/>
</dbReference>
<evidence type="ECO:0000256" key="4">
    <source>
        <dbReference type="PROSITE-ProRule" id="PRU01248"/>
    </source>
</evidence>
<keyword evidence="1" id="KW-0229">DNA integration</keyword>
<keyword evidence="2 4" id="KW-0238">DNA-binding</keyword>
<dbReference type="GO" id="GO:0006310">
    <property type="term" value="P:DNA recombination"/>
    <property type="evidence" value="ECO:0007669"/>
    <property type="project" value="UniProtKB-KW"/>
</dbReference>
<dbReference type="AlphaFoldDB" id="A0A7I9XRW2"/>
<gene>
    <name evidence="7" type="ORF">MBOT_00960</name>
</gene>
<sequence length="363" mass="40566">MATIRPRARADGSTYYQVRYRLDGVETSTSFDRRKDAQELCRLIETLGAARALEVLQIDRPSRAAMTVEKWVADHIDHLTGVQPSTLHAYRAYLRNDIAPTLGAIPLSQLTDRDISRWIRGMTGSAKTIANKQRFLSSALSAAVKAGHLAANPAAGARLPRSQRREMVFLTRDEFAVLLAEVTEPWRPMVEFLVASGARWGEATALKPGDVDRAEHTVRITRAWKYSGSHGYQLGPPKTRRSVRTINVPASVLDKLDYSHEWLFVNRSGGPVRIHGFQPRVWQPALDRAEPRIGKRPRVHDLRHTCASWLIQAGVPLPVVQQHLGHESIETTVGVYGHLDRRSAQAAADAIGKLLDSHEKQER</sequence>
<dbReference type="InterPro" id="IPR050090">
    <property type="entry name" value="Tyrosine_recombinase_XerCD"/>
</dbReference>
<evidence type="ECO:0000259" key="5">
    <source>
        <dbReference type="PROSITE" id="PS51898"/>
    </source>
</evidence>
<comment type="caution">
    <text evidence="7">The sequence shown here is derived from an EMBL/GenBank/DDBJ whole genome shotgun (WGS) entry which is preliminary data.</text>
</comment>
<dbReference type="PANTHER" id="PTHR30349:SF93">
    <property type="entry name" value="FELS-2 PROPHAGE PROTEIN"/>
    <property type="match status" value="1"/>
</dbReference>
<feature type="domain" description="Tyr recombinase" evidence="5">
    <location>
        <begin position="165"/>
        <end position="349"/>
    </location>
</feature>
<dbReference type="PROSITE" id="PS51900">
    <property type="entry name" value="CB"/>
    <property type="match status" value="1"/>
</dbReference>
<dbReference type="RefSeq" id="WP_163753232.1">
    <property type="nucleotide sequence ID" value="NZ_BLKW01000002.1"/>
</dbReference>
<dbReference type="PROSITE" id="PS51898">
    <property type="entry name" value="TYR_RECOMBINASE"/>
    <property type="match status" value="1"/>
</dbReference>
<dbReference type="Pfam" id="PF00589">
    <property type="entry name" value="Phage_integrase"/>
    <property type="match status" value="1"/>
</dbReference>
<evidence type="ECO:0000313" key="8">
    <source>
        <dbReference type="Proteomes" id="UP000465361"/>
    </source>
</evidence>
<dbReference type="InterPro" id="IPR011010">
    <property type="entry name" value="DNA_brk_join_enz"/>
</dbReference>
<dbReference type="SUPFAM" id="SSF56349">
    <property type="entry name" value="DNA breaking-rejoining enzymes"/>
    <property type="match status" value="1"/>
</dbReference>
<proteinExistence type="predicted"/>
<feature type="domain" description="Core-binding (CB)" evidence="6">
    <location>
        <begin position="66"/>
        <end position="144"/>
    </location>
</feature>
<organism evidence="7 8">
    <name type="scientific">Mycobacterium botniense</name>
    <dbReference type="NCBI Taxonomy" id="84962"/>
    <lineage>
        <taxon>Bacteria</taxon>
        <taxon>Bacillati</taxon>
        <taxon>Actinomycetota</taxon>
        <taxon>Actinomycetes</taxon>
        <taxon>Mycobacteriales</taxon>
        <taxon>Mycobacteriaceae</taxon>
        <taxon>Mycobacterium</taxon>
    </lineage>
</organism>
<dbReference type="InterPro" id="IPR004107">
    <property type="entry name" value="Integrase_SAM-like_N"/>
</dbReference>
<dbReference type="CDD" id="cd01189">
    <property type="entry name" value="INT_ICEBs1_C_like"/>
    <property type="match status" value="1"/>
</dbReference>
<dbReference type="InterPro" id="IPR044068">
    <property type="entry name" value="CB"/>
</dbReference>
<protein>
    <submittedName>
        <fullName evidence="7">Site-specific integrase</fullName>
    </submittedName>
</protein>
<evidence type="ECO:0000313" key="7">
    <source>
        <dbReference type="EMBL" id="GFG72731.1"/>
    </source>
</evidence>
<dbReference type="PANTHER" id="PTHR30349">
    <property type="entry name" value="PHAGE INTEGRASE-RELATED"/>
    <property type="match status" value="1"/>
</dbReference>
<evidence type="ECO:0000259" key="6">
    <source>
        <dbReference type="PROSITE" id="PS51900"/>
    </source>
</evidence>
<evidence type="ECO:0000256" key="3">
    <source>
        <dbReference type="ARBA" id="ARBA00023172"/>
    </source>
</evidence>
<dbReference type="InterPro" id="IPR002104">
    <property type="entry name" value="Integrase_catalytic"/>
</dbReference>
<evidence type="ECO:0000256" key="1">
    <source>
        <dbReference type="ARBA" id="ARBA00022908"/>
    </source>
</evidence>
<name>A0A7I9XRW2_9MYCO</name>
<dbReference type="EMBL" id="BLKW01000002">
    <property type="protein sequence ID" value="GFG72731.1"/>
    <property type="molecule type" value="Genomic_DNA"/>
</dbReference>
<dbReference type="Proteomes" id="UP000465361">
    <property type="component" value="Unassembled WGS sequence"/>
</dbReference>
<dbReference type="Pfam" id="PF14659">
    <property type="entry name" value="Phage_int_SAM_3"/>
    <property type="match status" value="1"/>
</dbReference>
<dbReference type="InterPro" id="IPR010998">
    <property type="entry name" value="Integrase_recombinase_N"/>
</dbReference>
<keyword evidence="8" id="KW-1185">Reference proteome</keyword>